<dbReference type="InterPro" id="IPR005123">
    <property type="entry name" value="Oxoglu/Fe-dep_dioxygenase_dom"/>
</dbReference>
<comment type="caution">
    <text evidence="2">The sequence shown here is derived from an EMBL/GenBank/DDBJ whole genome shotgun (WGS) entry which is preliminary data.</text>
</comment>
<name>A0A328ATM0_9CAUL</name>
<organism evidence="2 3">
    <name type="scientific">Phenylobacterium hankyongense</name>
    <dbReference type="NCBI Taxonomy" id="1813876"/>
    <lineage>
        <taxon>Bacteria</taxon>
        <taxon>Pseudomonadati</taxon>
        <taxon>Pseudomonadota</taxon>
        <taxon>Alphaproteobacteria</taxon>
        <taxon>Caulobacterales</taxon>
        <taxon>Caulobacteraceae</taxon>
        <taxon>Phenylobacterium</taxon>
    </lineage>
</organism>
<dbReference type="Pfam" id="PF13532">
    <property type="entry name" value="2OG-FeII_Oxy_2"/>
    <property type="match status" value="1"/>
</dbReference>
<protein>
    <submittedName>
        <fullName evidence="2">Alpha-ketoglutarate-dependent dioxygenase AlkB</fullName>
    </submittedName>
</protein>
<keyword evidence="3" id="KW-1185">Reference proteome</keyword>
<gene>
    <name evidence="2" type="ORF">DJ021_01040</name>
</gene>
<keyword evidence="2" id="KW-0223">Dioxygenase</keyword>
<evidence type="ECO:0000259" key="1">
    <source>
        <dbReference type="PROSITE" id="PS51471"/>
    </source>
</evidence>
<dbReference type="AlphaFoldDB" id="A0A328ATM0"/>
<dbReference type="Gene3D" id="2.60.120.590">
    <property type="entry name" value="Alpha-ketoglutarate-dependent dioxygenase AlkB-like"/>
    <property type="match status" value="1"/>
</dbReference>
<dbReference type="EMBL" id="QFYP01000001">
    <property type="protein sequence ID" value="RAK58482.1"/>
    <property type="molecule type" value="Genomic_DNA"/>
</dbReference>
<dbReference type="SUPFAM" id="SSF51197">
    <property type="entry name" value="Clavaminate synthase-like"/>
    <property type="match status" value="1"/>
</dbReference>
<feature type="domain" description="Fe2OG dioxygenase" evidence="1">
    <location>
        <begin position="102"/>
        <end position="193"/>
    </location>
</feature>
<dbReference type="PROSITE" id="PS51471">
    <property type="entry name" value="FE2OG_OXY"/>
    <property type="match status" value="1"/>
</dbReference>
<dbReference type="GO" id="GO:0032451">
    <property type="term" value="F:demethylase activity"/>
    <property type="evidence" value="ECO:0007669"/>
    <property type="project" value="TreeGrafter"/>
</dbReference>
<sequence length="194" mass="21876">MPSAQPRLFDTAPDLPPGLPQGVAYRPELISVEEEAEFAGRIGELPLKPFEFRGYLANRRVIYFGWRYDFTHGKLQAAEPMPPWLEPIRDRAAAFAGLPPQAFAHVLINEYAPGAGIGWHRDRPQFEDVVGISLLAPANFRLRRKVGAGWERAAFTAAPRSVYLLRGPARTEWEHSIPPLDALRYSITFRSLRT</sequence>
<dbReference type="Proteomes" id="UP000249842">
    <property type="component" value="Unassembled WGS sequence"/>
</dbReference>
<dbReference type="RefSeq" id="WP_111455758.1">
    <property type="nucleotide sequence ID" value="NZ_QFYP01000001.1"/>
</dbReference>
<dbReference type="PANTHER" id="PTHR12463">
    <property type="entry name" value="OXYGENASE-RELATED"/>
    <property type="match status" value="1"/>
</dbReference>
<dbReference type="GO" id="GO:0051213">
    <property type="term" value="F:dioxygenase activity"/>
    <property type="evidence" value="ECO:0007669"/>
    <property type="project" value="UniProtKB-KW"/>
</dbReference>
<dbReference type="PANTHER" id="PTHR12463:SF1">
    <property type="entry name" value="2-OXOGLUTARATE AND FE-DEPENDENT OXYGENASE FAMILY PROTEIN"/>
    <property type="match status" value="1"/>
</dbReference>
<proteinExistence type="predicted"/>
<accession>A0A328ATM0</accession>
<dbReference type="InterPro" id="IPR032857">
    <property type="entry name" value="ALKBH4"/>
</dbReference>
<evidence type="ECO:0000313" key="2">
    <source>
        <dbReference type="EMBL" id="RAK58482.1"/>
    </source>
</evidence>
<reference evidence="3" key="1">
    <citation type="submission" date="2018-05" db="EMBL/GenBank/DDBJ databases">
        <authorList>
            <person name="Li X."/>
        </authorList>
    </citation>
    <scope>NUCLEOTIDE SEQUENCE [LARGE SCALE GENOMIC DNA]</scope>
    <source>
        <strain evidence="3">HKS-05</strain>
    </source>
</reference>
<dbReference type="GO" id="GO:0070988">
    <property type="term" value="P:demethylation"/>
    <property type="evidence" value="ECO:0007669"/>
    <property type="project" value="InterPro"/>
</dbReference>
<keyword evidence="2" id="KW-0560">Oxidoreductase</keyword>
<dbReference type="InterPro" id="IPR027450">
    <property type="entry name" value="AlkB-like"/>
</dbReference>
<evidence type="ECO:0000313" key="3">
    <source>
        <dbReference type="Proteomes" id="UP000249842"/>
    </source>
</evidence>
<dbReference type="InterPro" id="IPR037151">
    <property type="entry name" value="AlkB-like_sf"/>
</dbReference>
<dbReference type="OrthoDB" id="278699at2"/>